<dbReference type="RefSeq" id="WP_216688068.1">
    <property type="nucleotide sequence ID" value="NZ_CP076686.1"/>
</dbReference>
<gene>
    <name evidence="1" type="ORF">KQ249_09625</name>
</gene>
<reference evidence="1 2" key="1">
    <citation type="submission" date="2021-06" db="EMBL/GenBank/DDBJ databases">
        <title>Microbial metabolic specificity influences pelagic lipid remineralization.</title>
        <authorList>
            <person name="Behrendt L."/>
            <person name="Hunter J.E."/>
            <person name="Alcolombri U."/>
            <person name="Smriga S."/>
            <person name="Mincer T."/>
            <person name="Lowenstein D.P."/>
            <person name="Peaudecerf F.J."/>
            <person name="Fernandez V.I."/>
            <person name="Fredricks H."/>
            <person name="Almblad H."/>
            <person name="Harrison J.J."/>
            <person name="Stocker R."/>
            <person name="Van Mooy B.A.S."/>
        </authorList>
    </citation>
    <scope>NUCLEOTIDE SEQUENCE [LARGE SCALE GENOMIC DNA]</scope>
    <source>
        <strain evidence="1 2">HP15-B</strain>
    </source>
</reference>
<dbReference type="GeneID" id="78559698"/>
<evidence type="ECO:0000313" key="1">
    <source>
        <dbReference type="EMBL" id="QWV14823.1"/>
    </source>
</evidence>
<proteinExistence type="predicted"/>
<name>A0ABX8IPQ7_9GAMM</name>
<accession>A0ABX8IPQ7</accession>
<evidence type="ECO:0000313" key="2">
    <source>
        <dbReference type="Proteomes" id="UP000683442"/>
    </source>
</evidence>
<sequence>MLTLDRLYDIKMPRSATRALSVYEVIDPPLSRGGVFTQPSQNNAAVSQLPSQFSEFGLMDLPGDDLAALNANNQVQIPILTTHR</sequence>
<organism evidence="1 2">
    <name type="scientific">Marinobacter adhaerens</name>
    <dbReference type="NCBI Taxonomy" id="1033846"/>
    <lineage>
        <taxon>Bacteria</taxon>
        <taxon>Pseudomonadati</taxon>
        <taxon>Pseudomonadota</taxon>
        <taxon>Gammaproteobacteria</taxon>
        <taxon>Pseudomonadales</taxon>
        <taxon>Marinobacteraceae</taxon>
        <taxon>Marinobacter</taxon>
    </lineage>
</organism>
<dbReference type="EMBL" id="CP076686">
    <property type="protein sequence ID" value="QWV14823.1"/>
    <property type="molecule type" value="Genomic_DNA"/>
</dbReference>
<dbReference type="Proteomes" id="UP000683442">
    <property type="component" value="Chromosome"/>
</dbReference>
<keyword evidence="2" id="KW-1185">Reference proteome</keyword>
<protein>
    <submittedName>
        <fullName evidence="1">Uncharacterized protein</fullName>
    </submittedName>
</protein>